<dbReference type="Proteomes" id="UP001621813">
    <property type="component" value="Unassembled WGS sequence"/>
</dbReference>
<dbReference type="OrthoDB" id="9804891at2"/>
<evidence type="ECO:0000313" key="2">
    <source>
        <dbReference type="EMBL" id="OWP83088.1"/>
    </source>
</evidence>
<keyword evidence="2" id="KW-0503">Monooxygenase</keyword>
<comment type="caution">
    <text evidence="2">The sequence shown here is derived from an EMBL/GenBank/DDBJ whole genome shotgun (WGS) entry which is preliminary data.</text>
</comment>
<organism evidence="2 3">
    <name type="scientific">Flavobacterium davisii</name>
    <dbReference type="NCBI Taxonomy" id="2906077"/>
    <lineage>
        <taxon>Bacteria</taxon>
        <taxon>Pseudomonadati</taxon>
        <taxon>Bacteroidota</taxon>
        <taxon>Flavobacteriia</taxon>
        <taxon>Flavobacteriales</taxon>
        <taxon>Flavobacteriaceae</taxon>
        <taxon>Flavobacterium</taxon>
    </lineage>
</organism>
<protein>
    <submittedName>
        <fullName evidence="2">Antibiotic biosynthesis monooxygenase</fullName>
    </submittedName>
</protein>
<dbReference type="EMBL" id="JAZGZR010000053">
    <property type="protein sequence ID" value="MFK7050946.1"/>
    <property type="molecule type" value="Genomic_DNA"/>
</dbReference>
<proteinExistence type="predicted"/>
<dbReference type="InterPro" id="IPR011008">
    <property type="entry name" value="Dimeric_a/b-barrel"/>
</dbReference>
<gene>
    <name evidence="2" type="ORF">BWK59_12375</name>
    <name evidence="1" type="ORF">V3Q77_13740</name>
</gene>
<dbReference type="Gene3D" id="3.30.70.100">
    <property type="match status" value="1"/>
</dbReference>
<reference evidence="2 3" key="1">
    <citation type="journal article" date="2017" name="Infect. Genet. Evol.">
        <title>Comparative genome analysis of fish pathogen Flavobacterium columnare reveals extensive sequence diversity within the species.</title>
        <authorList>
            <person name="Kayansamruaj P."/>
            <person name="Dong H.T."/>
            <person name="Hirono I."/>
            <person name="Kondo H."/>
            <person name="Senapin S."/>
            <person name="Rodkhum C."/>
        </authorList>
    </citation>
    <scope>NUCLEOTIDE SEQUENCE [LARGE SCALE GENOMIC DNA]</scope>
    <source>
        <strain evidence="2 3">1215</strain>
    </source>
</reference>
<name>A0A2D0AIE4_9FLAO</name>
<reference evidence="1 4" key="2">
    <citation type="submission" date="2024-02" db="EMBL/GenBank/DDBJ databases">
        <title>Comparative Genomic Analysis of Flavobacterium Species Causing Columnaris Disease of Freshwater Fish in Thailand: Insights into Virulence and Resistance Mechanisms.</title>
        <authorList>
            <person name="Nguyen D."/>
            <person name="Chokmangmeepisarn P."/>
            <person name="Khianchaikhan K."/>
            <person name="Morishita M."/>
            <person name="Bunnoy A."/>
            <person name="Rodkhum C."/>
        </authorList>
    </citation>
    <scope>NUCLEOTIDE SEQUENCE [LARGE SCALE GENOMIC DNA]</scope>
    <source>
        <strain evidence="1 4">KCRT2007</strain>
    </source>
</reference>
<sequence>MKKLGLLVRLEAKAGNEKNVEEFITSALPLANEEAGTITWYAFRIDSSTFGIFDTFSDEEGRQAHLGGKIAKALMENAPELLASPPSIEQLDVLAAK</sequence>
<accession>A0A2D0AIE4</accession>
<evidence type="ECO:0000313" key="1">
    <source>
        <dbReference type="EMBL" id="MFK7050946.1"/>
    </source>
</evidence>
<dbReference type="Proteomes" id="UP000197768">
    <property type="component" value="Unassembled WGS sequence"/>
</dbReference>
<dbReference type="SUPFAM" id="SSF54909">
    <property type="entry name" value="Dimeric alpha+beta barrel"/>
    <property type="match status" value="1"/>
</dbReference>
<dbReference type="GO" id="GO:0004497">
    <property type="term" value="F:monooxygenase activity"/>
    <property type="evidence" value="ECO:0007669"/>
    <property type="project" value="UniProtKB-KW"/>
</dbReference>
<dbReference type="RefSeq" id="WP_088394342.1">
    <property type="nucleotide sequence ID" value="NZ_CP067378.1"/>
</dbReference>
<keyword evidence="4" id="KW-1185">Reference proteome</keyword>
<evidence type="ECO:0000313" key="4">
    <source>
        <dbReference type="Proteomes" id="UP001621813"/>
    </source>
</evidence>
<keyword evidence="2" id="KW-0560">Oxidoreductase</keyword>
<dbReference type="EMBL" id="MTCZ01000171">
    <property type="protein sequence ID" value="OWP83088.1"/>
    <property type="molecule type" value="Genomic_DNA"/>
</dbReference>
<evidence type="ECO:0000313" key="3">
    <source>
        <dbReference type="Proteomes" id="UP000197768"/>
    </source>
</evidence>
<dbReference type="AlphaFoldDB" id="A0A2D0AIE4"/>